<evidence type="ECO:0000256" key="4">
    <source>
        <dbReference type="PROSITE-ProRule" id="PRU00473"/>
    </source>
</evidence>
<gene>
    <name evidence="7" type="ORF">H2509_16830</name>
</gene>
<evidence type="ECO:0000259" key="6">
    <source>
        <dbReference type="PROSITE" id="PS51123"/>
    </source>
</evidence>
<protein>
    <submittedName>
        <fullName evidence="7">OmpA family protein</fullName>
    </submittedName>
</protein>
<dbReference type="PANTHER" id="PTHR30329">
    <property type="entry name" value="STATOR ELEMENT OF FLAGELLAR MOTOR COMPLEX"/>
    <property type="match status" value="1"/>
</dbReference>
<evidence type="ECO:0000313" key="8">
    <source>
        <dbReference type="Proteomes" id="UP000541109"/>
    </source>
</evidence>
<dbReference type="InterPro" id="IPR006664">
    <property type="entry name" value="OMP_bac"/>
</dbReference>
<dbReference type="PANTHER" id="PTHR30329:SF21">
    <property type="entry name" value="LIPOPROTEIN YIAD-RELATED"/>
    <property type="match status" value="1"/>
</dbReference>
<feature type="signal peptide" evidence="5">
    <location>
        <begin position="1"/>
        <end position="21"/>
    </location>
</feature>
<feature type="domain" description="OmpA-like" evidence="6">
    <location>
        <begin position="73"/>
        <end position="190"/>
    </location>
</feature>
<evidence type="ECO:0000313" key="7">
    <source>
        <dbReference type="EMBL" id="MBA5778792.1"/>
    </source>
</evidence>
<evidence type="ECO:0000256" key="5">
    <source>
        <dbReference type="SAM" id="SignalP"/>
    </source>
</evidence>
<accession>A0A839AIP2</accession>
<dbReference type="Pfam" id="PF00691">
    <property type="entry name" value="OmpA"/>
    <property type="match status" value="1"/>
</dbReference>
<keyword evidence="5" id="KW-0732">Signal</keyword>
<dbReference type="InterPro" id="IPR006665">
    <property type="entry name" value="OmpA-like"/>
</dbReference>
<organism evidence="7 8">
    <name type="scientific">Stappia albiluteola</name>
    <dbReference type="NCBI Taxonomy" id="2758565"/>
    <lineage>
        <taxon>Bacteria</taxon>
        <taxon>Pseudomonadati</taxon>
        <taxon>Pseudomonadota</taxon>
        <taxon>Alphaproteobacteria</taxon>
        <taxon>Hyphomicrobiales</taxon>
        <taxon>Stappiaceae</taxon>
        <taxon>Stappia</taxon>
    </lineage>
</organism>
<comment type="subcellular location">
    <subcellularLocation>
        <location evidence="1">Cell outer membrane</location>
    </subcellularLocation>
</comment>
<dbReference type="CDD" id="cd07185">
    <property type="entry name" value="OmpA_C-like"/>
    <property type="match status" value="1"/>
</dbReference>
<dbReference type="RefSeq" id="WP_182167464.1">
    <property type="nucleotide sequence ID" value="NZ_JACFXV010000064.1"/>
</dbReference>
<dbReference type="PRINTS" id="PR01021">
    <property type="entry name" value="OMPADOMAIN"/>
</dbReference>
<name>A0A839AIP2_9HYPH</name>
<evidence type="ECO:0000256" key="3">
    <source>
        <dbReference type="ARBA" id="ARBA00023237"/>
    </source>
</evidence>
<dbReference type="PROSITE" id="PS51123">
    <property type="entry name" value="OMPA_2"/>
    <property type="match status" value="1"/>
</dbReference>
<dbReference type="AlphaFoldDB" id="A0A839AIP2"/>
<dbReference type="Gene3D" id="3.30.1330.60">
    <property type="entry name" value="OmpA-like domain"/>
    <property type="match status" value="1"/>
</dbReference>
<keyword evidence="2 4" id="KW-0472">Membrane</keyword>
<reference evidence="7 8" key="1">
    <citation type="submission" date="2020-07" db="EMBL/GenBank/DDBJ databases">
        <title>Stappia sp., F7233, whole genome shotgun sequencing project.</title>
        <authorList>
            <person name="Jiang S."/>
            <person name="Liu Z.W."/>
            <person name="Du Z.J."/>
        </authorList>
    </citation>
    <scope>NUCLEOTIDE SEQUENCE [LARGE SCALE GENOMIC DNA]</scope>
    <source>
        <strain evidence="7 8">F7233</strain>
    </source>
</reference>
<dbReference type="InterPro" id="IPR036737">
    <property type="entry name" value="OmpA-like_sf"/>
</dbReference>
<dbReference type="EMBL" id="JACFXV010000064">
    <property type="protein sequence ID" value="MBA5778792.1"/>
    <property type="molecule type" value="Genomic_DNA"/>
</dbReference>
<proteinExistence type="predicted"/>
<keyword evidence="3" id="KW-0998">Cell outer membrane</keyword>
<evidence type="ECO:0000256" key="1">
    <source>
        <dbReference type="ARBA" id="ARBA00004442"/>
    </source>
</evidence>
<dbReference type="Proteomes" id="UP000541109">
    <property type="component" value="Unassembled WGS sequence"/>
</dbReference>
<comment type="caution">
    <text evidence="7">The sequence shown here is derived from an EMBL/GenBank/DDBJ whole genome shotgun (WGS) entry which is preliminary data.</text>
</comment>
<keyword evidence="8" id="KW-1185">Reference proteome</keyword>
<dbReference type="InterPro" id="IPR050330">
    <property type="entry name" value="Bact_OuterMem_StrucFunc"/>
</dbReference>
<evidence type="ECO:0000256" key="2">
    <source>
        <dbReference type="ARBA" id="ARBA00023136"/>
    </source>
</evidence>
<sequence length="190" mass="21242">MKFALYAAIFAVSLSHGAALAQNKLSRNEIVNSLQGAEVQATIHADDLRAQALQNIKQYPGENAKESIPLSAQLAKLRQFNVEIDFDFDSDRIRPQSYETIGLIADALHTPYLWGQKFFVVGHTDAKGKREYNLELSRKRAEAVREALVTTFRVPPEYLEAVGLGEEDLRDKADPDSAVNRRVQIINVGF</sequence>
<dbReference type="GO" id="GO:0009279">
    <property type="term" value="C:cell outer membrane"/>
    <property type="evidence" value="ECO:0007669"/>
    <property type="project" value="UniProtKB-SubCell"/>
</dbReference>
<dbReference type="SUPFAM" id="SSF103088">
    <property type="entry name" value="OmpA-like"/>
    <property type="match status" value="1"/>
</dbReference>
<feature type="chain" id="PRO_5032596998" evidence="5">
    <location>
        <begin position="22"/>
        <end position="190"/>
    </location>
</feature>